<dbReference type="GO" id="GO:0043161">
    <property type="term" value="P:proteasome-mediated ubiquitin-dependent protein catabolic process"/>
    <property type="evidence" value="ECO:0007669"/>
    <property type="project" value="TreeGrafter"/>
</dbReference>
<dbReference type="AlphaFoldDB" id="A0A8B8KUP3"/>
<sequence>MPINTHFQEDKREAPIHGDILEAIFSHVPLIHLVPARHVSNAWKRAVSSSLRHVNPVEPWLTVHIQSNRALHVTNTFAYDPRSRAWLQIHAPHTHHSSPLRASHSSLVYTLSPTEFTFSLDPLHLTWHHAHAPRVWRTDPVVARVGTSIVVAGGVCDFEDDPLAVEMYDTESRAWVMCPSMPAILKDSTASTWLSVAVAGEKMYVTEKSSGMTCSFDCNTTTWQGPYNLRPHESVVGCVTGTIQRRLMVLGLIGDAENVKGVKLWEVKGESEVGLWCEEVGEMPKEMMLKLMGEDGCFGVVGSIVVNWIGDFVYVQNPMQVENMIVCEVVGGGARGGWKWSTVKNLVVNDATRMGRMLFSGGDVGVHDLQTALSANCRFVLKDIMCLRF</sequence>
<dbReference type="GeneID" id="113858978"/>
<proteinExistence type="predicted"/>
<dbReference type="PANTHER" id="PTHR24414">
    <property type="entry name" value="F-BOX/KELCH-REPEAT PROTEIN SKIP4"/>
    <property type="match status" value="1"/>
</dbReference>
<dbReference type="Pfam" id="PF01344">
    <property type="entry name" value="Kelch_1"/>
    <property type="match status" value="1"/>
</dbReference>
<dbReference type="InterPro" id="IPR050354">
    <property type="entry name" value="F-box/kelch-repeat_ARATH"/>
</dbReference>
<dbReference type="GO" id="GO:0005634">
    <property type="term" value="C:nucleus"/>
    <property type="evidence" value="ECO:0007669"/>
    <property type="project" value="TreeGrafter"/>
</dbReference>
<evidence type="ECO:0000313" key="3">
    <source>
        <dbReference type="RefSeq" id="XP_027347590.1"/>
    </source>
</evidence>
<accession>A0A8B8KUP3</accession>
<dbReference type="Pfam" id="PF00646">
    <property type="entry name" value="F-box"/>
    <property type="match status" value="1"/>
</dbReference>
<dbReference type="PANTHER" id="PTHR24414:SF44">
    <property type="entry name" value="F-BOX DOMAIN-CONTAINING PROTEIN"/>
    <property type="match status" value="1"/>
</dbReference>
<evidence type="ECO:0000259" key="1">
    <source>
        <dbReference type="Pfam" id="PF00646"/>
    </source>
</evidence>
<dbReference type="InterPro" id="IPR001810">
    <property type="entry name" value="F-box_dom"/>
</dbReference>
<gene>
    <name evidence="3" type="primary">LOC113858978</name>
</gene>
<reference evidence="2" key="1">
    <citation type="journal article" date="2019" name="Toxins">
        <title>Detection of Abrin-Like and Prepropulchellin-Like Toxin Genes and Transcripts Using Whole Genome Sequencing and Full-Length Transcript Sequencing of Abrus precatorius.</title>
        <authorList>
            <person name="Hovde B.T."/>
            <person name="Daligault H.E."/>
            <person name="Hanschen E.R."/>
            <person name="Kunde Y.A."/>
            <person name="Johnson M.B."/>
            <person name="Starkenburg S.R."/>
            <person name="Johnson S.L."/>
        </authorList>
    </citation>
    <scope>NUCLEOTIDE SEQUENCE [LARGE SCALE GENOMIC DNA]</scope>
</reference>
<name>A0A8B8KUP3_ABRPR</name>
<evidence type="ECO:0000313" key="2">
    <source>
        <dbReference type="Proteomes" id="UP000694853"/>
    </source>
</evidence>
<dbReference type="Gene3D" id="2.120.10.80">
    <property type="entry name" value="Kelch-type beta propeller"/>
    <property type="match status" value="1"/>
</dbReference>
<dbReference type="RefSeq" id="XP_027347590.1">
    <property type="nucleotide sequence ID" value="XM_027491789.1"/>
</dbReference>
<protein>
    <submittedName>
        <fullName evidence="3">F-box/kelch-repeat protein At1g23390-like</fullName>
    </submittedName>
</protein>
<dbReference type="InterPro" id="IPR036047">
    <property type="entry name" value="F-box-like_dom_sf"/>
</dbReference>
<dbReference type="OrthoDB" id="1854110at2759"/>
<dbReference type="Proteomes" id="UP000694853">
    <property type="component" value="Unplaced"/>
</dbReference>
<dbReference type="SUPFAM" id="SSF117281">
    <property type="entry name" value="Kelch motif"/>
    <property type="match status" value="1"/>
</dbReference>
<organism evidence="2 3">
    <name type="scientific">Abrus precatorius</name>
    <name type="common">Indian licorice</name>
    <name type="synonym">Glycine abrus</name>
    <dbReference type="NCBI Taxonomy" id="3816"/>
    <lineage>
        <taxon>Eukaryota</taxon>
        <taxon>Viridiplantae</taxon>
        <taxon>Streptophyta</taxon>
        <taxon>Embryophyta</taxon>
        <taxon>Tracheophyta</taxon>
        <taxon>Spermatophyta</taxon>
        <taxon>Magnoliopsida</taxon>
        <taxon>eudicotyledons</taxon>
        <taxon>Gunneridae</taxon>
        <taxon>Pentapetalae</taxon>
        <taxon>rosids</taxon>
        <taxon>fabids</taxon>
        <taxon>Fabales</taxon>
        <taxon>Fabaceae</taxon>
        <taxon>Papilionoideae</taxon>
        <taxon>50 kb inversion clade</taxon>
        <taxon>NPAAA clade</taxon>
        <taxon>indigoferoid/millettioid clade</taxon>
        <taxon>Abreae</taxon>
        <taxon>Abrus</taxon>
    </lineage>
</organism>
<reference evidence="3" key="2">
    <citation type="submission" date="2025-08" db="UniProtKB">
        <authorList>
            <consortium name="RefSeq"/>
        </authorList>
    </citation>
    <scope>IDENTIFICATION</scope>
    <source>
        <tissue evidence="3">Young leaves</tissue>
    </source>
</reference>
<keyword evidence="2" id="KW-1185">Reference proteome</keyword>
<dbReference type="SUPFAM" id="SSF81383">
    <property type="entry name" value="F-box domain"/>
    <property type="match status" value="1"/>
</dbReference>
<dbReference type="InterPro" id="IPR015915">
    <property type="entry name" value="Kelch-typ_b-propeller"/>
</dbReference>
<dbReference type="KEGG" id="aprc:113858978"/>
<feature type="domain" description="F-box" evidence="1">
    <location>
        <begin position="19"/>
        <end position="52"/>
    </location>
</feature>
<dbReference type="GO" id="GO:0005829">
    <property type="term" value="C:cytosol"/>
    <property type="evidence" value="ECO:0007669"/>
    <property type="project" value="TreeGrafter"/>
</dbReference>
<dbReference type="InterPro" id="IPR006652">
    <property type="entry name" value="Kelch_1"/>
</dbReference>